<dbReference type="Proteomes" id="UP000317429">
    <property type="component" value="Chromosome"/>
</dbReference>
<dbReference type="OrthoDB" id="34459at2"/>
<sequence length="112" mass="12689">MSNSAVKTPDGRYFVINQVLWRASRPGLTEAERGELVEELMSARRAVRRAIRDEQATRRARLRVHAAKVGLGERGPVWWEDGAPDYNRRRVGDTPYAGWFCKQAGLSAKHPT</sequence>
<name>A0A518DDN0_9BACT</name>
<evidence type="ECO:0000313" key="1">
    <source>
        <dbReference type="EMBL" id="QDU89556.1"/>
    </source>
</evidence>
<gene>
    <name evidence="1" type="ORF">Pla175_29480</name>
</gene>
<dbReference type="EMBL" id="CP036291">
    <property type="protein sequence ID" value="QDU89556.1"/>
    <property type="molecule type" value="Genomic_DNA"/>
</dbReference>
<dbReference type="KEGG" id="pnd:Pla175_29480"/>
<proteinExistence type="predicted"/>
<organism evidence="1 2">
    <name type="scientific">Pirellulimonas nuda</name>
    <dbReference type="NCBI Taxonomy" id="2528009"/>
    <lineage>
        <taxon>Bacteria</taxon>
        <taxon>Pseudomonadati</taxon>
        <taxon>Planctomycetota</taxon>
        <taxon>Planctomycetia</taxon>
        <taxon>Pirellulales</taxon>
        <taxon>Lacipirellulaceae</taxon>
        <taxon>Pirellulimonas</taxon>
    </lineage>
</organism>
<evidence type="ECO:0000313" key="2">
    <source>
        <dbReference type="Proteomes" id="UP000317429"/>
    </source>
</evidence>
<accession>A0A518DDN0</accession>
<protein>
    <submittedName>
        <fullName evidence="1">Uncharacterized protein</fullName>
    </submittedName>
</protein>
<dbReference type="AlphaFoldDB" id="A0A518DDN0"/>
<reference evidence="1 2" key="1">
    <citation type="submission" date="2019-02" db="EMBL/GenBank/DDBJ databases">
        <title>Deep-cultivation of Planctomycetes and their phenomic and genomic characterization uncovers novel biology.</title>
        <authorList>
            <person name="Wiegand S."/>
            <person name="Jogler M."/>
            <person name="Boedeker C."/>
            <person name="Pinto D."/>
            <person name="Vollmers J."/>
            <person name="Rivas-Marin E."/>
            <person name="Kohn T."/>
            <person name="Peeters S.H."/>
            <person name="Heuer A."/>
            <person name="Rast P."/>
            <person name="Oberbeckmann S."/>
            <person name="Bunk B."/>
            <person name="Jeske O."/>
            <person name="Meyerdierks A."/>
            <person name="Storesund J.E."/>
            <person name="Kallscheuer N."/>
            <person name="Luecker S."/>
            <person name="Lage O.M."/>
            <person name="Pohl T."/>
            <person name="Merkel B.J."/>
            <person name="Hornburger P."/>
            <person name="Mueller R.-W."/>
            <person name="Bruemmer F."/>
            <person name="Labrenz M."/>
            <person name="Spormann A.M."/>
            <person name="Op den Camp H."/>
            <person name="Overmann J."/>
            <person name="Amann R."/>
            <person name="Jetten M.S.M."/>
            <person name="Mascher T."/>
            <person name="Medema M.H."/>
            <person name="Devos D.P."/>
            <person name="Kaster A.-K."/>
            <person name="Ovreas L."/>
            <person name="Rohde M."/>
            <person name="Galperin M.Y."/>
            <person name="Jogler C."/>
        </authorList>
    </citation>
    <scope>NUCLEOTIDE SEQUENCE [LARGE SCALE GENOMIC DNA]</scope>
    <source>
        <strain evidence="1 2">Pla175</strain>
    </source>
</reference>
<dbReference type="RefSeq" id="WP_145286325.1">
    <property type="nucleotide sequence ID" value="NZ_CP036291.1"/>
</dbReference>
<keyword evidence="2" id="KW-1185">Reference proteome</keyword>